<comment type="caution">
    <text evidence="4">The sequence shown here is derived from an EMBL/GenBank/DDBJ whole genome shotgun (WGS) entry which is preliminary data.</text>
</comment>
<organism evidence="4 5">
    <name type="scientific">Lachnotalea glycerini</name>
    <dbReference type="NCBI Taxonomy" id="1763509"/>
    <lineage>
        <taxon>Bacteria</taxon>
        <taxon>Bacillati</taxon>
        <taxon>Bacillota</taxon>
        <taxon>Clostridia</taxon>
        <taxon>Lachnospirales</taxon>
        <taxon>Lachnospiraceae</taxon>
        <taxon>Lachnotalea</taxon>
    </lineage>
</organism>
<dbReference type="EMBL" id="QICS01000001">
    <property type="protein sequence ID" value="PXV96190.1"/>
    <property type="molecule type" value="Genomic_DNA"/>
</dbReference>
<comment type="similarity">
    <text evidence="1">Belongs to the NAD(P)-dependent epimerase/dehydratase family.</text>
</comment>
<reference evidence="4 5" key="1">
    <citation type="submission" date="2018-05" db="EMBL/GenBank/DDBJ databases">
        <title>Genomic Encyclopedia of Type Strains, Phase IV (KMG-IV): sequencing the most valuable type-strain genomes for metagenomic binning, comparative biology and taxonomic classification.</title>
        <authorList>
            <person name="Goeker M."/>
        </authorList>
    </citation>
    <scope>NUCLEOTIDE SEQUENCE [LARGE SCALE GENOMIC DNA]</scope>
    <source>
        <strain evidence="4 5">DSM 28816</strain>
    </source>
</reference>
<evidence type="ECO:0000313" key="5">
    <source>
        <dbReference type="Proteomes" id="UP000247523"/>
    </source>
</evidence>
<dbReference type="InterPro" id="IPR001509">
    <property type="entry name" value="Epimerase_deHydtase"/>
</dbReference>
<dbReference type="InterPro" id="IPR036291">
    <property type="entry name" value="NAD(P)-bd_dom_sf"/>
</dbReference>
<dbReference type="AlphaFoldDB" id="A0A318EUH9"/>
<dbReference type="RefSeq" id="WP_110290343.1">
    <property type="nucleotide sequence ID" value="NZ_QICS01000001.1"/>
</dbReference>
<sequence>MKVLLIGEGCVEGRYIAARLYKEGHKINWIAKDSTQQLFDNEVKANIYHVPIASSRCKEVIKSNSIDTIIYLTSGYRERFEKEEVEYDSLIPDLHAVLKYSVEYNSIKRIVFMSSVELADENNLSPILTDLKAGEMLCDAFSRKYEIPIAVLRVSSVYGEEFYDRAGYLGKVIGKMKEGKRISTTFSPSAEMDLIYGGDVADALYRVLIENKTGTFVATSEKPIKITEFFKVLSQRYNYSFEIQYAQDDGRELKSCKADRLKGELGWLPIHEFLKELNSLDQIDELNKTKRVMQVREDKIESKYIKFLRNLFENILLFLLAILFKKFANDYSDLRFIDVRLMYVVMVGMVYGVKQGLISTVLASVSYIYDLSTSNIDISFLLYSISSWMPIVFYMIAGAWTGYLTDKRIDEMESEKEEHSMLIEKYQFLRSLYNEMREVKEQLQKQILVSKDSFGRVYEIANELSNFKPELIMFKAIRIIENIMETESVALYMVANDNFNYARLMANSVNLKGKLTSTLKLDQLPGLKKAMENREFFVNTELNSDYPAYAMPIVDQDKVVAVAMIYKLDYNKYSTFYQNLYRIVIGLIQQQLVNAYKYNEAMIHENYIEGTVINSNKEFEDKLQTVESAKEELDFNYLLVKVWDDNSKIELNDFSDKVKRIMRNTDFAGINSKGEYNIVFMQATKNDFSEIQKRFLKVGLNITMEEIAVE</sequence>
<evidence type="ECO:0000256" key="2">
    <source>
        <dbReference type="SAM" id="Phobius"/>
    </source>
</evidence>
<dbReference type="SUPFAM" id="SSF51735">
    <property type="entry name" value="NAD(P)-binding Rossmann-fold domains"/>
    <property type="match status" value="1"/>
</dbReference>
<feature type="transmembrane region" description="Helical" evidence="2">
    <location>
        <begin position="381"/>
        <end position="404"/>
    </location>
</feature>
<keyword evidence="2" id="KW-0472">Membrane</keyword>
<evidence type="ECO:0000259" key="3">
    <source>
        <dbReference type="Pfam" id="PF01370"/>
    </source>
</evidence>
<keyword evidence="2" id="KW-1133">Transmembrane helix</keyword>
<feature type="domain" description="NAD-dependent epimerase/dehydratase" evidence="3">
    <location>
        <begin position="5"/>
        <end position="211"/>
    </location>
</feature>
<protein>
    <submittedName>
        <fullName evidence="4">Nucleoside-diphosphate-sugar epimerase</fullName>
    </submittedName>
</protein>
<dbReference type="PANTHER" id="PTHR43000">
    <property type="entry name" value="DTDP-D-GLUCOSE 4,6-DEHYDRATASE-RELATED"/>
    <property type="match status" value="1"/>
</dbReference>
<feature type="transmembrane region" description="Helical" evidence="2">
    <location>
        <begin position="341"/>
        <end position="369"/>
    </location>
</feature>
<proteinExistence type="inferred from homology"/>
<name>A0A318EUH9_9FIRM</name>
<evidence type="ECO:0000256" key="1">
    <source>
        <dbReference type="ARBA" id="ARBA00007637"/>
    </source>
</evidence>
<gene>
    <name evidence="4" type="ORF">C8E03_101825</name>
</gene>
<keyword evidence="2" id="KW-0812">Transmembrane</keyword>
<dbReference type="Pfam" id="PF01370">
    <property type="entry name" value="Epimerase"/>
    <property type="match status" value="1"/>
</dbReference>
<accession>A0A318EUH9</accession>
<evidence type="ECO:0000313" key="4">
    <source>
        <dbReference type="EMBL" id="PXV96190.1"/>
    </source>
</evidence>
<dbReference type="Gene3D" id="3.40.50.720">
    <property type="entry name" value="NAD(P)-binding Rossmann-like Domain"/>
    <property type="match status" value="1"/>
</dbReference>
<dbReference type="Proteomes" id="UP000247523">
    <property type="component" value="Unassembled WGS sequence"/>
</dbReference>